<sequence>MQFHRGYAVLALAVFAIEVVIALYVRDRFVRPYLGDVLAVILVYLGLRTVTRLRVTAAAICALAIAFLVEFGQLFGFVDRIGLGHNRVARIVFGTGFDPHDLLAYAAGALIVVAIERSWPGRRR</sequence>
<keyword evidence="1" id="KW-0812">Transmembrane</keyword>
<dbReference type="RefSeq" id="WP_346245966.1">
    <property type="nucleotide sequence ID" value="NZ_JBDIZK010000003.1"/>
</dbReference>
<feature type="transmembrane region" description="Helical" evidence="1">
    <location>
        <begin position="7"/>
        <end position="24"/>
    </location>
</feature>
<evidence type="ECO:0000313" key="3">
    <source>
        <dbReference type="Proteomes" id="UP001427805"/>
    </source>
</evidence>
<gene>
    <name evidence="2" type="ORF">TPR58_07335</name>
</gene>
<feature type="transmembrane region" description="Helical" evidence="1">
    <location>
        <begin position="59"/>
        <end position="78"/>
    </location>
</feature>
<organism evidence="2 3">
    <name type="scientific">Sphingomonas rustica</name>
    <dbReference type="NCBI Taxonomy" id="3103142"/>
    <lineage>
        <taxon>Bacteria</taxon>
        <taxon>Pseudomonadati</taxon>
        <taxon>Pseudomonadota</taxon>
        <taxon>Alphaproteobacteria</taxon>
        <taxon>Sphingomonadales</taxon>
        <taxon>Sphingomonadaceae</taxon>
        <taxon>Sphingomonas</taxon>
    </lineage>
</organism>
<dbReference type="Proteomes" id="UP001427805">
    <property type="component" value="Unassembled WGS sequence"/>
</dbReference>
<keyword evidence="1" id="KW-1133">Transmembrane helix</keyword>
<name>A0ABV0B5X8_9SPHN</name>
<dbReference type="EMBL" id="JBDIZK010000003">
    <property type="protein sequence ID" value="MEN3746975.1"/>
    <property type="molecule type" value="Genomic_DNA"/>
</dbReference>
<proteinExistence type="predicted"/>
<dbReference type="Pfam" id="PF10990">
    <property type="entry name" value="DUF2809"/>
    <property type="match status" value="1"/>
</dbReference>
<reference evidence="2 3" key="1">
    <citation type="submission" date="2024-05" db="EMBL/GenBank/DDBJ databases">
        <title>Sphingomonas sp. HF-S3 16S ribosomal RNA gene Genome sequencing and assembly.</title>
        <authorList>
            <person name="Lee H."/>
        </authorList>
    </citation>
    <scope>NUCLEOTIDE SEQUENCE [LARGE SCALE GENOMIC DNA]</scope>
    <source>
        <strain evidence="2 3">HF-S3</strain>
    </source>
</reference>
<evidence type="ECO:0000313" key="2">
    <source>
        <dbReference type="EMBL" id="MEN3746975.1"/>
    </source>
</evidence>
<dbReference type="InterPro" id="IPR021257">
    <property type="entry name" value="DUF2809"/>
</dbReference>
<feature type="transmembrane region" description="Helical" evidence="1">
    <location>
        <begin position="30"/>
        <end position="47"/>
    </location>
</feature>
<keyword evidence="3" id="KW-1185">Reference proteome</keyword>
<comment type="caution">
    <text evidence="2">The sequence shown here is derived from an EMBL/GenBank/DDBJ whole genome shotgun (WGS) entry which is preliminary data.</text>
</comment>
<feature type="transmembrane region" description="Helical" evidence="1">
    <location>
        <begin position="102"/>
        <end position="119"/>
    </location>
</feature>
<accession>A0ABV0B5X8</accession>
<keyword evidence="1" id="KW-0472">Membrane</keyword>
<evidence type="ECO:0000256" key="1">
    <source>
        <dbReference type="SAM" id="Phobius"/>
    </source>
</evidence>
<protein>
    <submittedName>
        <fullName evidence="2">DUF2809 domain-containing protein</fullName>
    </submittedName>
</protein>